<name>A0AAW9SBU9_9BACT</name>
<gene>
    <name evidence="2" type="ORF">AAG747_15155</name>
</gene>
<evidence type="ECO:0000313" key="2">
    <source>
        <dbReference type="EMBL" id="MEN7549260.1"/>
    </source>
</evidence>
<dbReference type="InterPro" id="IPR003741">
    <property type="entry name" value="LUD_dom"/>
</dbReference>
<dbReference type="Gene3D" id="3.40.50.10420">
    <property type="entry name" value="NagB/RpiA/CoA transferase-like"/>
    <property type="match status" value="1"/>
</dbReference>
<feature type="domain" description="LUD" evidence="1">
    <location>
        <begin position="98"/>
        <end position="194"/>
    </location>
</feature>
<comment type="caution">
    <text evidence="2">The sequence shown here is derived from an EMBL/GenBank/DDBJ whole genome shotgun (WGS) entry which is preliminary data.</text>
</comment>
<dbReference type="InterPro" id="IPR037171">
    <property type="entry name" value="NagB/RpiA_transferase-like"/>
</dbReference>
<protein>
    <submittedName>
        <fullName evidence="2">LUD domain-containing protein</fullName>
    </submittedName>
</protein>
<dbReference type="InterPro" id="IPR024185">
    <property type="entry name" value="FTHF_cligase-like_sf"/>
</dbReference>
<accession>A0AAW9SBU9</accession>
<dbReference type="EMBL" id="JBDKWZ010000008">
    <property type="protein sequence ID" value="MEN7549260.1"/>
    <property type="molecule type" value="Genomic_DNA"/>
</dbReference>
<evidence type="ECO:0000259" key="1">
    <source>
        <dbReference type="Pfam" id="PF02589"/>
    </source>
</evidence>
<dbReference type="SUPFAM" id="SSF100950">
    <property type="entry name" value="NagB/RpiA/CoA transferase-like"/>
    <property type="match status" value="1"/>
</dbReference>
<organism evidence="2 3">
    <name type="scientific">Rapidithrix thailandica</name>
    <dbReference type="NCBI Taxonomy" id="413964"/>
    <lineage>
        <taxon>Bacteria</taxon>
        <taxon>Pseudomonadati</taxon>
        <taxon>Bacteroidota</taxon>
        <taxon>Cytophagia</taxon>
        <taxon>Cytophagales</taxon>
        <taxon>Flammeovirgaceae</taxon>
        <taxon>Rapidithrix</taxon>
    </lineage>
</organism>
<sequence>MGSREQILARVKKNKPEGMPLPSVKFFEEYASENLVQAFSEVLEGVGGKVVSVSGYAEAKQQILGCYPDKKNVGSSIPELEMGGLTLDAIDDPHALHQLDLMLVKGEVGVAENGAIWVSENSLSHRVSPFITEHLAIVLEKEKLVWNMHQAYSREEVCLEGYGVFIAGPSKTADIEQSLVIGAHGPRSLLVVLI</sequence>
<dbReference type="AlphaFoldDB" id="A0AAW9SBU9"/>
<dbReference type="PANTHER" id="PTHR43682:SF1">
    <property type="entry name" value="LACTATE UTILIZATION PROTEIN C"/>
    <property type="match status" value="1"/>
</dbReference>
<dbReference type="RefSeq" id="WP_346822036.1">
    <property type="nucleotide sequence ID" value="NZ_JBDKWZ010000008.1"/>
</dbReference>
<dbReference type="Pfam" id="PF02589">
    <property type="entry name" value="LUD_dom"/>
    <property type="match status" value="1"/>
</dbReference>
<dbReference type="Proteomes" id="UP001403385">
    <property type="component" value="Unassembled WGS sequence"/>
</dbReference>
<proteinExistence type="predicted"/>
<reference evidence="2 3" key="1">
    <citation type="submission" date="2024-04" db="EMBL/GenBank/DDBJ databases">
        <title>Novel genus in family Flammeovirgaceae.</title>
        <authorList>
            <person name="Nguyen T.H."/>
            <person name="Vuong T.Q."/>
            <person name="Le H."/>
            <person name="Kim S.-G."/>
        </authorList>
    </citation>
    <scope>NUCLEOTIDE SEQUENCE [LARGE SCALE GENOMIC DNA]</scope>
    <source>
        <strain evidence="2 3">JCM 23209</strain>
    </source>
</reference>
<keyword evidence="3" id="KW-1185">Reference proteome</keyword>
<dbReference type="PANTHER" id="PTHR43682">
    <property type="entry name" value="LACTATE UTILIZATION PROTEIN C"/>
    <property type="match status" value="1"/>
</dbReference>
<evidence type="ECO:0000313" key="3">
    <source>
        <dbReference type="Proteomes" id="UP001403385"/>
    </source>
</evidence>